<accession>A0A0L0HEC7</accession>
<name>A0A0L0HEC7_SPIPD</name>
<evidence type="ECO:0000313" key="3">
    <source>
        <dbReference type="Proteomes" id="UP000053201"/>
    </source>
</evidence>
<dbReference type="Proteomes" id="UP000053201">
    <property type="component" value="Unassembled WGS sequence"/>
</dbReference>
<dbReference type="PANTHER" id="PTHR48413">
    <property type="match status" value="1"/>
</dbReference>
<keyword evidence="3" id="KW-1185">Reference proteome</keyword>
<dbReference type="eggNOG" id="ENOG502RBUH">
    <property type="taxonomic scope" value="Eukaryota"/>
</dbReference>
<dbReference type="AlphaFoldDB" id="A0A0L0HEC7"/>
<dbReference type="InParanoid" id="A0A0L0HEC7"/>
<gene>
    <name evidence="2" type="ORF">SPPG_05625</name>
</gene>
<reference evidence="2 3" key="1">
    <citation type="submission" date="2009-08" db="EMBL/GenBank/DDBJ databases">
        <title>The Genome Sequence of Spizellomyces punctatus strain DAOM BR117.</title>
        <authorList>
            <consortium name="The Broad Institute Genome Sequencing Platform"/>
            <person name="Russ C."/>
            <person name="Cuomo C."/>
            <person name="Shea T."/>
            <person name="Young S.K."/>
            <person name="Zeng Q."/>
            <person name="Koehrsen M."/>
            <person name="Haas B."/>
            <person name="Borodovsky M."/>
            <person name="Guigo R."/>
            <person name="Alvarado L."/>
            <person name="Berlin A."/>
            <person name="Bochicchio J."/>
            <person name="Borenstein D."/>
            <person name="Chapman S."/>
            <person name="Chen Z."/>
            <person name="Engels R."/>
            <person name="Freedman E."/>
            <person name="Gellesch M."/>
            <person name="Goldberg J."/>
            <person name="Griggs A."/>
            <person name="Gujja S."/>
            <person name="Heiman D."/>
            <person name="Hepburn T."/>
            <person name="Howarth C."/>
            <person name="Jen D."/>
            <person name="Larson L."/>
            <person name="Lewis B."/>
            <person name="Mehta T."/>
            <person name="Park D."/>
            <person name="Pearson M."/>
            <person name="Roberts A."/>
            <person name="Saif S."/>
            <person name="Shenoy N."/>
            <person name="Sisk P."/>
            <person name="Stolte C."/>
            <person name="Sykes S."/>
            <person name="Thomson T."/>
            <person name="Walk T."/>
            <person name="White J."/>
            <person name="Yandava C."/>
            <person name="Burger G."/>
            <person name="Gray M.W."/>
            <person name="Holland P.W.H."/>
            <person name="King N."/>
            <person name="Lang F.B.F."/>
            <person name="Roger A.J."/>
            <person name="Ruiz-Trillo I."/>
            <person name="Lander E."/>
            <person name="Nusbaum C."/>
        </authorList>
    </citation>
    <scope>NUCLEOTIDE SEQUENCE [LARGE SCALE GENOMIC DNA]</scope>
    <source>
        <strain evidence="2 3">DAOM BR117</strain>
    </source>
</reference>
<dbReference type="InterPro" id="IPR013785">
    <property type="entry name" value="Aldolase_TIM"/>
</dbReference>
<dbReference type="RefSeq" id="XP_016607421.1">
    <property type="nucleotide sequence ID" value="XM_016753836.1"/>
</dbReference>
<proteinExistence type="inferred from homology"/>
<dbReference type="OMA" id="KNQQVEF"/>
<dbReference type="InterPro" id="IPR036112">
    <property type="entry name" value="ComA_synth_sf"/>
</dbReference>
<organism evidence="2 3">
    <name type="scientific">Spizellomyces punctatus (strain DAOM BR117)</name>
    <dbReference type="NCBI Taxonomy" id="645134"/>
    <lineage>
        <taxon>Eukaryota</taxon>
        <taxon>Fungi</taxon>
        <taxon>Fungi incertae sedis</taxon>
        <taxon>Chytridiomycota</taxon>
        <taxon>Chytridiomycota incertae sedis</taxon>
        <taxon>Chytridiomycetes</taxon>
        <taxon>Spizellomycetales</taxon>
        <taxon>Spizellomycetaceae</taxon>
        <taxon>Spizellomyces</taxon>
    </lineage>
</organism>
<dbReference type="Gene3D" id="3.20.20.70">
    <property type="entry name" value="Aldolase class I"/>
    <property type="match status" value="1"/>
</dbReference>
<dbReference type="Pfam" id="PF02679">
    <property type="entry name" value="ComA"/>
    <property type="match status" value="1"/>
</dbReference>
<dbReference type="EMBL" id="KQ257458">
    <property type="protein sequence ID" value="KNC99381.1"/>
    <property type="molecule type" value="Genomic_DNA"/>
</dbReference>
<dbReference type="OrthoDB" id="47007at2759"/>
<comment type="similarity">
    <text evidence="1">Belongs to the phosphosulfolactate synthase family.</text>
</comment>
<dbReference type="VEuPathDB" id="FungiDB:SPPG_05625"/>
<dbReference type="GeneID" id="27688988"/>
<evidence type="ECO:0000313" key="2">
    <source>
        <dbReference type="EMBL" id="KNC99381.1"/>
    </source>
</evidence>
<evidence type="ECO:0000256" key="1">
    <source>
        <dbReference type="ARBA" id="ARBA00010424"/>
    </source>
</evidence>
<dbReference type="PANTHER" id="PTHR48413:SF1">
    <property type="entry name" value="PROTEIN HEAT-STRESS-ASSOCIATED 32"/>
    <property type="match status" value="1"/>
</dbReference>
<dbReference type="STRING" id="645134.A0A0L0HEC7"/>
<protein>
    <recommendedName>
        <fullName evidence="4">Phosphosulfolactate synthase</fullName>
    </recommendedName>
</protein>
<sequence length="331" mass="36896">MPFKPVPTRVSLPSVKKPRFYLGTTVSTRPIAATSAQKHKDKNTAMSQQDVEIPKRAFEFLGFGEERGTKPRSRGITEIRGPYYSVVGKRYLSDVLETSGQWIDSLKFAGGSFTLLPERALRELIDLAHSHNVTVSTGGFIERVLVQGTGVQGRREIVDKYLEKCKDVGFDIVELSSGFITLPLDDWARLVERCHAFGVKPKPEVGIQFGAGGTTEASVLEAEGTKDVDILISQARRFLDMGCDMIMIESEGITESVKTWRTDVISKIVSELGYQKLMFEASDPEVFTHYIKTYGPDVNLFVDHSQILQLEGVRQGIWGVKDVWGRVASFK</sequence>
<evidence type="ECO:0008006" key="4">
    <source>
        <dbReference type="Google" id="ProtNLM"/>
    </source>
</evidence>
<dbReference type="InterPro" id="IPR003830">
    <property type="entry name" value="ComA_synth"/>
</dbReference>
<dbReference type="SUPFAM" id="SSF102110">
    <property type="entry name" value="(2r)-phospho-3-sulfolactate synthase ComA"/>
    <property type="match status" value="1"/>
</dbReference>